<sequence>MTTATNGYREIFVDESKVKDYLLVAVCLERSSTRAARSALTGLVLRGQSRLHMRKESDARRRLILSTIASLPVKVAVFRAVKDGRSDTARRAACLRRLVAATAVSPRVSVCFERDETLIRKDRQWIVEATRDSGGARLVHRHETAAHEPLLALPDAVGWAWAKGGDWRRRCPPEITVIDV</sequence>
<dbReference type="KEGG" id="cpoi:OE229_16765"/>
<dbReference type="Proteomes" id="UP001062223">
    <property type="component" value="Chromosome"/>
</dbReference>
<evidence type="ECO:0000313" key="1">
    <source>
        <dbReference type="EMBL" id="UYC80738.1"/>
    </source>
</evidence>
<dbReference type="RefSeq" id="WP_182065141.1">
    <property type="nucleotide sequence ID" value="NZ_CP106879.1"/>
</dbReference>
<reference evidence="1" key="1">
    <citation type="submission" date="2022-09" db="EMBL/GenBank/DDBJ databases">
        <title>Taxonomy of Curtobacterium flaccumfaciens.</title>
        <authorList>
            <person name="Osdaghi E."/>
            <person name="Taghavi S.M."/>
            <person name="Hamidizade M."/>
            <person name="Abachi H."/>
            <person name="Fazliarab A."/>
            <person name="Baeyen S."/>
            <person name="Portier P."/>
            <person name="Van Vaerenbergh J."/>
            <person name="Jacques M.-A."/>
        </authorList>
    </citation>
    <scope>NUCLEOTIDE SEQUENCE</scope>
    <source>
        <strain evidence="1">AGQB46</strain>
    </source>
</reference>
<accession>A0A9Q9T341</accession>
<dbReference type="AlphaFoldDB" id="A0A9Q9T341"/>
<proteinExistence type="predicted"/>
<evidence type="ECO:0008006" key="3">
    <source>
        <dbReference type="Google" id="ProtNLM"/>
    </source>
</evidence>
<organism evidence="1 2">
    <name type="scientific">Curtobacterium poinsettiae</name>
    <dbReference type="NCBI Taxonomy" id="159612"/>
    <lineage>
        <taxon>Bacteria</taxon>
        <taxon>Bacillati</taxon>
        <taxon>Actinomycetota</taxon>
        <taxon>Actinomycetes</taxon>
        <taxon>Micrococcales</taxon>
        <taxon>Microbacteriaceae</taxon>
        <taxon>Curtobacterium</taxon>
    </lineage>
</organism>
<name>A0A9Q9T341_9MICO</name>
<dbReference type="EMBL" id="CP106879">
    <property type="protein sequence ID" value="UYC80738.1"/>
    <property type="molecule type" value="Genomic_DNA"/>
</dbReference>
<gene>
    <name evidence="1" type="ORF">OE229_16765</name>
</gene>
<protein>
    <recommendedName>
        <fullName evidence="3">DUF3800 domain-containing protein</fullName>
    </recommendedName>
</protein>
<evidence type="ECO:0000313" key="2">
    <source>
        <dbReference type="Proteomes" id="UP001062223"/>
    </source>
</evidence>